<name>G1WI60_9ACTN</name>
<dbReference type="OrthoDB" id="10011917at2"/>
<protein>
    <submittedName>
        <fullName evidence="1">Uncharacterized protein</fullName>
    </submittedName>
</protein>
<sequence length="88" mass="9998">MSVDKFMDEAKEITSKPASMVFAVGSTLSREGNSDYLKYNLDTKERRKAWKDAAPKGVERFVIEDGEPWARLYGEHLFELALTELAPD</sequence>
<comment type="caution">
    <text evidence="1">The sequence shown here is derived from an EMBL/GenBank/DDBJ whole genome shotgun (WGS) entry which is preliminary data.</text>
</comment>
<gene>
    <name evidence="1" type="ORF">HMPREF9452_01023</name>
</gene>
<dbReference type="STRING" id="742742.HMPREF9452_01023"/>
<dbReference type="AlphaFoldDB" id="G1WI60"/>
<accession>G1WI60</accession>
<reference evidence="1 2" key="1">
    <citation type="submission" date="2011-06" db="EMBL/GenBank/DDBJ databases">
        <title>The Genome Sequence of Collinsella tanakaei YIT 12063.</title>
        <authorList>
            <consortium name="The Broad Institute Genome Sequencing Platform"/>
            <person name="Earl A."/>
            <person name="Ward D."/>
            <person name="Feldgarden M."/>
            <person name="Gevers D."/>
            <person name="Morotomi M."/>
            <person name="Young S.K."/>
            <person name="Zeng Q."/>
            <person name="Gargeya S."/>
            <person name="Fitzgerald M."/>
            <person name="Haas B."/>
            <person name="Abouelleil A."/>
            <person name="Alvarado L."/>
            <person name="Arachchi H.M."/>
            <person name="Berlin A."/>
            <person name="Brown A."/>
            <person name="Chapman S.B."/>
            <person name="Chen Z."/>
            <person name="Dunbar C."/>
            <person name="Freedman E."/>
            <person name="Gearin G."/>
            <person name="Gellesch M."/>
            <person name="Goldberg J."/>
            <person name="Griggs A."/>
            <person name="Gujja S."/>
            <person name="Heiman D."/>
            <person name="Howarth C."/>
            <person name="Larson L."/>
            <person name="Lui A."/>
            <person name="MacDonald P.J.P."/>
            <person name="Mehta T."/>
            <person name="Montmayeur A."/>
            <person name="Murphy C."/>
            <person name="Neiman D."/>
            <person name="Pearson M."/>
            <person name="Priest M."/>
            <person name="Roberts A."/>
            <person name="Saif S."/>
            <person name="Shea T."/>
            <person name="Shenoy N."/>
            <person name="Sisk P."/>
            <person name="Stolte C."/>
            <person name="Sykes S."/>
            <person name="Wortman J."/>
            <person name="Nusbaum C."/>
            <person name="Birren B."/>
        </authorList>
    </citation>
    <scope>NUCLEOTIDE SEQUENCE [LARGE SCALE GENOMIC DNA]</scope>
    <source>
        <strain evidence="1 2">YIT 12063</strain>
    </source>
</reference>
<evidence type="ECO:0000313" key="2">
    <source>
        <dbReference type="Proteomes" id="UP000004830"/>
    </source>
</evidence>
<keyword evidence="2" id="KW-1185">Reference proteome</keyword>
<dbReference type="RefSeq" id="WP_009141058.1">
    <property type="nucleotide sequence ID" value="NZ_JH126468.1"/>
</dbReference>
<dbReference type="PATRIC" id="fig|742742.3.peg.988"/>
<dbReference type="Proteomes" id="UP000004830">
    <property type="component" value="Unassembled WGS sequence"/>
</dbReference>
<proteinExistence type="predicted"/>
<dbReference type="EMBL" id="ADLS01000011">
    <property type="protein sequence ID" value="EGX71635.1"/>
    <property type="molecule type" value="Genomic_DNA"/>
</dbReference>
<organism evidence="1 2">
    <name type="scientific">Collinsella tanakaei YIT 12063</name>
    <dbReference type="NCBI Taxonomy" id="742742"/>
    <lineage>
        <taxon>Bacteria</taxon>
        <taxon>Bacillati</taxon>
        <taxon>Actinomycetota</taxon>
        <taxon>Coriobacteriia</taxon>
        <taxon>Coriobacteriales</taxon>
        <taxon>Coriobacteriaceae</taxon>
        <taxon>Collinsella</taxon>
    </lineage>
</organism>
<dbReference type="GeneID" id="62758755"/>
<dbReference type="HOGENOM" id="CLU_2463741_0_0_11"/>
<evidence type="ECO:0000313" key="1">
    <source>
        <dbReference type="EMBL" id="EGX71635.1"/>
    </source>
</evidence>